<gene>
    <name evidence="1" type="ORF">KCMC57_15120</name>
</gene>
<name>A0AB33JV26_9ACTN</name>
<dbReference type="EMBL" id="AP035881">
    <property type="protein sequence ID" value="BFP45144.1"/>
    <property type="molecule type" value="Genomic_DNA"/>
</dbReference>
<evidence type="ECO:0000313" key="1">
    <source>
        <dbReference type="EMBL" id="BFP45144.1"/>
    </source>
</evidence>
<organism evidence="1">
    <name type="scientific">Kitasatospora sp. CMC57</name>
    <dbReference type="NCBI Taxonomy" id="3231513"/>
    <lineage>
        <taxon>Bacteria</taxon>
        <taxon>Bacillati</taxon>
        <taxon>Actinomycetota</taxon>
        <taxon>Actinomycetes</taxon>
        <taxon>Kitasatosporales</taxon>
        <taxon>Streptomycetaceae</taxon>
        <taxon>Kitasatospora</taxon>
    </lineage>
</organism>
<protein>
    <recommendedName>
        <fullName evidence="2">Transposase</fullName>
    </recommendedName>
</protein>
<proteinExistence type="predicted"/>
<sequence>MRELASRLPLTFGHELAVAARGLQAAGIFICFTDGGAMRDCACLRDLLVNEGRTQLDNRLQGTLQNWNELPVRMHDGGGTAAPGLH</sequence>
<evidence type="ECO:0008006" key="2">
    <source>
        <dbReference type="Google" id="ProtNLM"/>
    </source>
</evidence>
<dbReference type="AlphaFoldDB" id="A0AB33JV26"/>
<reference evidence="1" key="1">
    <citation type="submission" date="2024-07" db="EMBL/GenBank/DDBJ databases">
        <title>Complete genome sequences of cellulolytic bacteria, Kitasatospora sp. CMC57 and Streptomyces sp. CMC78, isolated from Japanese agricultural soil.</title>
        <authorList>
            <person name="Hashimoto T."/>
            <person name="Ito M."/>
            <person name="Iwamoto M."/>
            <person name="Fukahori D."/>
            <person name="Shoda T."/>
            <person name="Sakoda M."/>
            <person name="Morohoshi T."/>
            <person name="Mitsuboshi M."/>
            <person name="Nishizawa T."/>
        </authorList>
    </citation>
    <scope>NUCLEOTIDE SEQUENCE</scope>
    <source>
        <strain evidence="1">CMC57</strain>
    </source>
</reference>
<accession>A0AB33JV26</accession>